<name>A0AA42DKB9_9FIRM</name>
<dbReference type="Gene3D" id="2.60.120.10">
    <property type="entry name" value="Jelly Rolls"/>
    <property type="match status" value="1"/>
</dbReference>
<dbReference type="SUPFAM" id="SSF51182">
    <property type="entry name" value="RmlC-like cupins"/>
    <property type="match status" value="1"/>
</dbReference>
<protein>
    <submittedName>
        <fullName evidence="2">Cupin domain-containing protein</fullName>
    </submittedName>
</protein>
<dbReference type="PANTHER" id="PTHR33271">
    <property type="entry name" value="OS04G0445200 PROTEIN"/>
    <property type="match status" value="1"/>
</dbReference>
<gene>
    <name evidence="2" type="ORF">PBV87_02215</name>
</gene>
<organism evidence="2 3">
    <name type="scientific">Holtiella tumoricola</name>
    <dbReference type="NCBI Taxonomy" id="3018743"/>
    <lineage>
        <taxon>Bacteria</taxon>
        <taxon>Bacillati</taxon>
        <taxon>Bacillota</taxon>
        <taxon>Clostridia</taxon>
        <taxon>Lachnospirales</taxon>
        <taxon>Cellulosilyticaceae</taxon>
        <taxon>Holtiella</taxon>
    </lineage>
</organism>
<dbReference type="AlphaFoldDB" id="A0AA42DKB9"/>
<accession>A0AA42DKB9</accession>
<evidence type="ECO:0000313" key="2">
    <source>
        <dbReference type="EMBL" id="MDA3730318.1"/>
    </source>
</evidence>
<dbReference type="PANTHER" id="PTHR33271:SF22">
    <property type="entry name" value="OS04G0445200 PROTEIN"/>
    <property type="match status" value="1"/>
</dbReference>
<dbReference type="Pfam" id="PF05899">
    <property type="entry name" value="Cupin_3"/>
    <property type="match status" value="1"/>
</dbReference>
<evidence type="ECO:0000259" key="1">
    <source>
        <dbReference type="Pfam" id="PF05899"/>
    </source>
</evidence>
<dbReference type="RefSeq" id="WP_053984492.1">
    <property type="nucleotide sequence ID" value="NZ_JAQIFT010000011.1"/>
</dbReference>
<feature type="domain" description="(S)-ureidoglycine aminohydrolase cupin" evidence="1">
    <location>
        <begin position="12"/>
        <end position="83"/>
    </location>
</feature>
<evidence type="ECO:0000313" key="3">
    <source>
        <dbReference type="Proteomes" id="UP001169242"/>
    </source>
</evidence>
<keyword evidence="3" id="KW-1185">Reference proteome</keyword>
<proteinExistence type="predicted"/>
<dbReference type="InterPro" id="IPR008579">
    <property type="entry name" value="UGlyAH_Cupin_dom"/>
</dbReference>
<dbReference type="InterPro" id="IPR011051">
    <property type="entry name" value="RmlC_Cupin_sf"/>
</dbReference>
<dbReference type="Proteomes" id="UP001169242">
    <property type="component" value="Unassembled WGS sequence"/>
</dbReference>
<comment type="caution">
    <text evidence="2">The sequence shown here is derived from an EMBL/GenBank/DDBJ whole genome shotgun (WGS) entry which is preliminary data.</text>
</comment>
<dbReference type="CDD" id="cd02227">
    <property type="entry name" value="cupin_TM1112-like"/>
    <property type="match status" value="1"/>
</dbReference>
<reference evidence="2" key="1">
    <citation type="journal article" date="2023" name="Int. J. Syst. Evol. Microbiol.">
        <title>&lt;i&gt;Holtiella tumoricola&lt;/i&gt; gen. nov. sp. nov., isolated from a human clinical sample.</title>
        <authorList>
            <person name="Allen-Vercoe E."/>
            <person name="Daigneault M.C."/>
            <person name="Vancuren S.J."/>
            <person name="Cochrane K."/>
            <person name="O'Neal L.L."/>
            <person name="Sankaranarayanan K."/>
            <person name="Lawson P.A."/>
        </authorList>
    </citation>
    <scope>NUCLEOTIDE SEQUENCE</scope>
    <source>
        <strain evidence="2">CC70A</strain>
    </source>
</reference>
<sequence>MTIIIRPASEEERTEMEKCETWSCEVSTFPWHFEEEEHCLIIEGEAVVTYEERQFRFGVGDYVIFPKGMDCMWEVVKPIKKYYKHVE</sequence>
<dbReference type="EMBL" id="JAQIFT010000011">
    <property type="protein sequence ID" value="MDA3730318.1"/>
    <property type="molecule type" value="Genomic_DNA"/>
</dbReference>
<dbReference type="InterPro" id="IPR014710">
    <property type="entry name" value="RmlC-like_jellyroll"/>
</dbReference>